<reference evidence="2 3" key="1">
    <citation type="submission" date="2024-02" db="EMBL/GenBank/DDBJ databases">
        <title>de novo genome assembly of Solanum bulbocastanum strain 11H21.</title>
        <authorList>
            <person name="Hosaka A.J."/>
        </authorList>
    </citation>
    <scope>NUCLEOTIDE SEQUENCE [LARGE SCALE GENOMIC DNA]</scope>
    <source>
        <tissue evidence="2">Young leaves</tissue>
    </source>
</reference>
<feature type="region of interest" description="Disordered" evidence="1">
    <location>
        <begin position="1"/>
        <end position="21"/>
    </location>
</feature>
<keyword evidence="3" id="KW-1185">Reference proteome</keyword>
<feature type="compositionally biased region" description="Polar residues" evidence="1">
    <location>
        <begin position="8"/>
        <end position="21"/>
    </location>
</feature>
<accession>A0AAN8TW48</accession>
<proteinExistence type="predicted"/>
<dbReference type="EMBL" id="JBANQN010000004">
    <property type="protein sequence ID" value="KAK6792142.1"/>
    <property type="molecule type" value="Genomic_DNA"/>
</dbReference>
<evidence type="ECO:0000256" key="1">
    <source>
        <dbReference type="SAM" id="MobiDB-lite"/>
    </source>
</evidence>
<comment type="caution">
    <text evidence="2">The sequence shown here is derived from an EMBL/GenBank/DDBJ whole genome shotgun (WGS) entry which is preliminary data.</text>
</comment>
<dbReference type="Proteomes" id="UP001371456">
    <property type="component" value="Unassembled WGS sequence"/>
</dbReference>
<evidence type="ECO:0000313" key="3">
    <source>
        <dbReference type="Proteomes" id="UP001371456"/>
    </source>
</evidence>
<sequence>MATGEGGNASTKRTEVQSLNATVDHDKNLVNQEMGDDDNLILHVLAGANDRTTMVKDSIQEAMTAIQASEDFVDQEMDDDDENIVINVVDGAKDRNTMFKDPTLEAITAIQNSLSKESRLATDIQKEGRTMPSNRSVKHLQRLKMVRHILCCLKLKQSNV</sequence>
<evidence type="ECO:0000313" key="2">
    <source>
        <dbReference type="EMBL" id="KAK6792142.1"/>
    </source>
</evidence>
<gene>
    <name evidence="2" type="ORF">RDI58_011223</name>
</gene>
<organism evidence="2 3">
    <name type="scientific">Solanum bulbocastanum</name>
    <name type="common">Wild potato</name>
    <dbReference type="NCBI Taxonomy" id="147425"/>
    <lineage>
        <taxon>Eukaryota</taxon>
        <taxon>Viridiplantae</taxon>
        <taxon>Streptophyta</taxon>
        <taxon>Embryophyta</taxon>
        <taxon>Tracheophyta</taxon>
        <taxon>Spermatophyta</taxon>
        <taxon>Magnoliopsida</taxon>
        <taxon>eudicotyledons</taxon>
        <taxon>Gunneridae</taxon>
        <taxon>Pentapetalae</taxon>
        <taxon>asterids</taxon>
        <taxon>lamiids</taxon>
        <taxon>Solanales</taxon>
        <taxon>Solanaceae</taxon>
        <taxon>Solanoideae</taxon>
        <taxon>Solaneae</taxon>
        <taxon>Solanum</taxon>
    </lineage>
</organism>
<protein>
    <submittedName>
        <fullName evidence="2">Uncharacterized protein</fullName>
    </submittedName>
</protein>
<name>A0AAN8TW48_SOLBU</name>
<dbReference type="AlphaFoldDB" id="A0AAN8TW48"/>